<gene>
    <name evidence="4" type="ORF">LUZ63_021640</name>
</gene>
<dbReference type="PANTHER" id="PTHR11364:SF27">
    <property type="entry name" value="SULFURTRANSFERASE"/>
    <property type="match status" value="1"/>
</dbReference>
<evidence type="ECO:0000313" key="5">
    <source>
        <dbReference type="Proteomes" id="UP001151287"/>
    </source>
</evidence>
<dbReference type="OrthoDB" id="270167at2759"/>
<reference evidence="4" key="1">
    <citation type="journal article" date="2022" name="Cell">
        <title>Repeat-based holocentromeres influence genome architecture and karyotype evolution.</title>
        <authorList>
            <person name="Hofstatter P.G."/>
            <person name="Thangavel G."/>
            <person name="Lux T."/>
            <person name="Neumann P."/>
            <person name="Vondrak T."/>
            <person name="Novak P."/>
            <person name="Zhang M."/>
            <person name="Costa L."/>
            <person name="Castellani M."/>
            <person name="Scott A."/>
            <person name="Toegelov H."/>
            <person name="Fuchs J."/>
            <person name="Mata-Sucre Y."/>
            <person name="Dias Y."/>
            <person name="Vanzela A.L.L."/>
            <person name="Huettel B."/>
            <person name="Almeida C.C.S."/>
            <person name="Simkova H."/>
            <person name="Souza G."/>
            <person name="Pedrosa-Harand A."/>
            <person name="Macas J."/>
            <person name="Mayer K.F.X."/>
            <person name="Houben A."/>
            <person name="Marques A."/>
        </authorList>
    </citation>
    <scope>NUCLEOTIDE SEQUENCE</scope>
    <source>
        <strain evidence="4">RhyBre1mFocal</strain>
    </source>
</reference>
<sequence>MNPLITPEELARRRESGAPVRVLDVRYRLDRPDGRPDHLAGHIPGAVYVDMDTELAAHGAPEDGRHPLPSPDRLQDAARRWGISADDTVVVYDDYGAVSAARAWWLLTRSGADDVRVLDGGLRGWIDAGGVLETGEVVPEPGTIELSPVKGAVDIHRAASWPERGVLLDARAPERYRGETEPYDPVAGHIPGARNLPAAAVMEAGRFRDAESIRDAFAAAGADGSTAVAAYCGSGLTAAHTALAGAVAGIPVAVYPGSWSQWSNTPGRPVATGANP</sequence>
<organism evidence="4 5">
    <name type="scientific">Rhynchospora breviuscula</name>
    <dbReference type="NCBI Taxonomy" id="2022672"/>
    <lineage>
        <taxon>Eukaryota</taxon>
        <taxon>Viridiplantae</taxon>
        <taxon>Streptophyta</taxon>
        <taxon>Embryophyta</taxon>
        <taxon>Tracheophyta</taxon>
        <taxon>Spermatophyta</taxon>
        <taxon>Magnoliopsida</taxon>
        <taxon>Liliopsida</taxon>
        <taxon>Poales</taxon>
        <taxon>Cyperaceae</taxon>
        <taxon>Cyperoideae</taxon>
        <taxon>Rhynchosporeae</taxon>
        <taxon>Rhynchospora</taxon>
    </lineage>
</organism>
<dbReference type="SUPFAM" id="SSF52821">
    <property type="entry name" value="Rhodanese/Cell cycle control phosphatase"/>
    <property type="match status" value="2"/>
</dbReference>
<evidence type="ECO:0000256" key="1">
    <source>
        <dbReference type="ARBA" id="ARBA00022679"/>
    </source>
</evidence>
<dbReference type="CDD" id="cd01448">
    <property type="entry name" value="TST_Repeat_1"/>
    <property type="match status" value="1"/>
</dbReference>
<evidence type="ECO:0000256" key="2">
    <source>
        <dbReference type="ARBA" id="ARBA00022737"/>
    </source>
</evidence>
<dbReference type="GO" id="GO:0004792">
    <property type="term" value="F:thiosulfate-cyanide sulfurtransferase activity"/>
    <property type="evidence" value="ECO:0007669"/>
    <property type="project" value="TreeGrafter"/>
</dbReference>
<keyword evidence="5" id="KW-1185">Reference proteome</keyword>
<dbReference type="Proteomes" id="UP001151287">
    <property type="component" value="Unassembled WGS sequence"/>
</dbReference>
<keyword evidence="2" id="KW-0677">Repeat</keyword>
<name>A0A9P9Z6U5_9POAL</name>
<feature type="domain" description="Rhodanese" evidence="3">
    <location>
        <begin position="163"/>
        <end position="271"/>
    </location>
</feature>
<dbReference type="PANTHER" id="PTHR11364">
    <property type="entry name" value="THIOSULFATE SULFERTANSFERASE"/>
    <property type="match status" value="1"/>
</dbReference>
<dbReference type="EMBL" id="JAMQYH010000363">
    <property type="protein sequence ID" value="KAJ1683143.1"/>
    <property type="molecule type" value="Genomic_DNA"/>
</dbReference>
<evidence type="ECO:0000313" key="4">
    <source>
        <dbReference type="EMBL" id="KAJ1683143.1"/>
    </source>
</evidence>
<evidence type="ECO:0000259" key="3">
    <source>
        <dbReference type="PROSITE" id="PS50206"/>
    </source>
</evidence>
<keyword evidence="1" id="KW-0808">Transferase</keyword>
<dbReference type="SMART" id="SM00450">
    <property type="entry name" value="RHOD"/>
    <property type="match status" value="2"/>
</dbReference>
<dbReference type="InterPro" id="IPR001763">
    <property type="entry name" value="Rhodanese-like_dom"/>
</dbReference>
<comment type="caution">
    <text evidence="4">The sequence shown here is derived from an EMBL/GenBank/DDBJ whole genome shotgun (WGS) entry which is preliminary data.</text>
</comment>
<dbReference type="InterPro" id="IPR036873">
    <property type="entry name" value="Rhodanese-like_dom_sf"/>
</dbReference>
<dbReference type="InterPro" id="IPR045078">
    <property type="entry name" value="TST/MPST-like"/>
</dbReference>
<dbReference type="PROSITE" id="PS50206">
    <property type="entry name" value="RHODANESE_3"/>
    <property type="match status" value="2"/>
</dbReference>
<protein>
    <recommendedName>
        <fullName evidence="3">Rhodanese domain-containing protein</fullName>
    </recommendedName>
</protein>
<feature type="domain" description="Rhodanese" evidence="3">
    <location>
        <begin position="16"/>
        <end position="134"/>
    </location>
</feature>
<dbReference type="Gene3D" id="3.40.250.10">
    <property type="entry name" value="Rhodanese-like domain"/>
    <property type="match status" value="2"/>
</dbReference>
<dbReference type="Pfam" id="PF00581">
    <property type="entry name" value="Rhodanese"/>
    <property type="match status" value="2"/>
</dbReference>
<dbReference type="AlphaFoldDB" id="A0A9P9Z6U5"/>
<proteinExistence type="predicted"/>
<accession>A0A9P9Z6U5</accession>
<dbReference type="CDD" id="cd01449">
    <property type="entry name" value="TST_Repeat_2"/>
    <property type="match status" value="1"/>
</dbReference>